<evidence type="ECO:0008006" key="3">
    <source>
        <dbReference type="Google" id="ProtNLM"/>
    </source>
</evidence>
<dbReference type="Proteomes" id="UP000576209">
    <property type="component" value="Unassembled WGS sequence"/>
</dbReference>
<dbReference type="Pfam" id="PF05159">
    <property type="entry name" value="Capsule_synth"/>
    <property type="match status" value="1"/>
</dbReference>
<gene>
    <name evidence="1" type="ORF">GGR28_002855</name>
</gene>
<dbReference type="RefSeq" id="WP_183496460.1">
    <property type="nucleotide sequence ID" value="NZ_JACIFF010000007.1"/>
</dbReference>
<reference evidence="1 2" key="1">
    <citation type="submission" date="2020-08" db="EMBL/GenBank/DDBJ databases">
        <title>Genomic Encyclopedia of Type Strains, Phase IV (KMG-IV): sequencing the most valuable type-strain genomes for metagenomic binning, comparative biology and taxonomic classification.</title>
        <authorList>
            <person name="Goeker M."/>
        </authorList>
    </citation>
    <scope>NUCLEOTIDE SEQUENCE [LARGE SCALE GENOMIC DNA]</scope>
    <source>
        <strain evidence="1 2">DSM 105137</strain>
    </source>
</reference>
<dbReference type="AlphaFoldDB" id="A0A840E9J7"/>
<proteinExistence type="predicted"/>
<evidence type="ECO:0000313" key="2">
    <source>
        <dbReference type="Proteomes" id="UP000576209"/>
    </source>
</evidence>
<protein>
    <recommendedName>
        <fullName evidence="3">UDP-glycosyltransferase</fullName>
    </recommendedName>
</protein>
<dbReference type="GO" id="GO:0015774">
    <property type="term" value="P:polysaccharide transport"/>
    <property type="evidence" value="ECO:0007669"/>
    <property type="project" value="InterPro"/>
</dbReference>
<dbReference type="SUPFAM" id="SSF53756">
    <property type="entry name" value="UDP-Glycosyltransferase/glycogen phosphorylase"/>
    <property type="match status" value="1"/>
</dbReference>
<accession>A0A840E9J7</accession>
<dbReference type="EMBL" id="JACIFF010000007">
    <property type="protein sequence ID" value="MBB4080225.1"/>
    <property type="molecule type" value="Genomic_DNA"/>
</dbReference>
<keyword evidence="2" id="KW-1185">Reference proteome</keyword>
<sequence length="400" mass="44804">MNTKRIDFLISNPNHHWQMVKPIIRVLKQRGEHTLRVISLCEFRRMETPRASIAEEGVDLIVLPGFKRLGLETSAGKKSLGSSTSFKRTAVQRMVWYTYVRGAWNRAFADGQTQVLMLLNDFAYPNNFITKSLHRKNIPFCLLQEGIRFPLPNEPAEQGKGYGSMGSKYLFAWGAESRTYFEKTLSGKDFKVVVTGCPRFDVIRGQSFATEIDDLKDKYPQGNITLGLFSNPIDDQGFCTSEEKEDLLRRFLTKAVPVVERVNGRIWIKLHPREDAASVQQIINNGNWQQTVSLVQGNIFAVLKVVDVSIVLASTVGLESLLMGKPLGVLSLPNYGFVFNYVQSGGATGLVLDDDEFAEKLHQFIRQTALSPDAHAYLKNSIGNIGTSAEHIADQLAKCK</sequence>
<evidence type="ECO:0000313" key="1">
    <source>
        <dbReference type="EMBL" id="MBB4080225.1"/>
    </source>
</evidence>
<organism evidence="1 2">
    <name type="scientific">Neolewinella aquimaris</name>
    <dbReference type="NCBI Taxonomy" id="1835722"/>
    <lineage>
        <taxon>Bacteria</taxon>
        <taxon>Pseudomonadati</taxon>
        <taxon>Bacteroidota</taxon>
        <taxon>Saprospiria</taxon>
        <taxon>Saprospirales</taxon>
        <taxon>Lewinellaceae</taxon>
        <taxon>Neolewinella</taxon>
    </lineage>
</organism>
<comment type="caution">
    <text evidence="1">The sequence shown here is derived from an EMBL/GenBank/DDBJ whole genome shotgun (WGS) entry which is preliminary data.</text>
</comment>
<dbReference type="GO" id="GO:0000271">
    <property type="term" value="P:polysaccharide biosynthetic process"/>
    <property type="evidence" value="ECO:0007669"/>
    <property type="project" value="InterPro"/>
</dbReference>
<dbReference type="InterPro" id="IPR007833">
    <property type="entry name" value="Capsule_polysaccharide_synth"/>
</dbReference>
<name>A0A840E9J7_9BACT</name>